<reference evidence="3" key="1">
    <citation type="submission" date="2022-07" db="EMBL/GenBank/DDBJ databases">
        <title>Phylogenomic reconstructions and comparative analyses of Kickxellomycotina fungi.</title>
        <authorList>
            <person name="Reynolds N.K."/>
            <person name="Stajich J.E."/>
            <person name="Barry K."/>
            <person name="Grigoriev I.V."/>
            <person name="Crous P."/>
            <person name="Smith M.E."/>
        </authorList>
    </citation>
    <scope>NUCLEOTIDE SEQUENCE</scope>
    <source>
        <strain evidence="3">NRRL 1565</strain>
    </source>
</reference>
<keyword evidence="2" id="KW-0732">Signal</keyword>
<gene>
    <name evidence="3" type="ORF">H4R20_003486</name>
</gene>
<feature type="chain" id="PRO_5040937324" evidence="2">
    <location>
        <begin position="22"/>
        <end position="283"/>
    </location>
</feature>
<name>A0A9W8LU07_9FUNG</name>
<feature type="compositionally biased region" description="Polar residues" evidence="1">
    <location>
        <begin position="151"/>
        <end position="162"/>
    </location>
</feature>
<keyword evidence="4" id="KW-1185">Reference proteome</keyword>
<proteinExistence type="predicted"/>
<feature type="compositionally biased region" description="Polar residues" evidence="1">
    <location>
        <begin position="117"/>
        <end position="142"/>
    </location>
</feature>
<sequence length="283" mass="28549">MHGTAVAVAVVVAAVATVSCAAPFPQVDLAPMDVDDAFGPDGNGSDMFDPIGQGAPFDWSADIAAAQEVPDDGAIDDAVAPDAFLDSSLPEDAAPLNAPADGSVPGGTAQLDGGSSAGNPASNLVGNSLTQIDDSVNVSNTDIDYPGDSELTGNTGTAVSGNNNDIMPIINAPVTVIINSDHQDNSHNHPRPQSPPSPSPPSLPSLGGLPPPSLGAFPQQLPVPATQSRLSHIPGSATNGRPFAGQWPAPPLPNNPANEAMDPVAARIQQLVSHALAMSQFHV</sequence>
<evidence type="ECO:0000313" key="4">
    <source>
        <dbReference type="Proteomes" id="UP001140094"/>
    </source>
</evidence>
<accession>A0A9W8LU07</accession>
<evidence type="ECO:0000256" key="2">
    <source>
        <dbReference type="SAM" id="SignalP"/>
    </source>
</evidence>
<dbReference type="EMBL" id="JANBUO010000736">
    <property type="protein sequence ID" value="KAJ2801918.1"/>
    <property type="molecule type" value="Genomic_DNA"/>
</dbReference>
<protein>
    <submittedName>
        <fullName evidence="3">Uncharacterized protein</fullName>
    </submittedName>
</protein>
<dbReference type="Proteomes" id="UP001140094">
    <property type="component" value="Unassembled WGS sequence"/>
</dbReference>
<organism evidence="3 4">
    <name type="scientific">Coemansia guatemalensis</name>
    <dbReference type="NCBI Taxonomy" id="2761395"/>
    <lineage>
        <taxon>Eukaryota</taxon>
        <taxon>Fungi</taxon>
        <taxon>Fungi incertae sedis</taxon>
        <taxon>Zoopagomycota</taxon>
        <taxon>Kickxellomycotina</taxon>
        <taxon>Kickxellomycetes</taxon>
        <taxon>Kickxellales</taxon>
        <taxon>Kickxellaceae</taxon>
        <taxon>Coemansia</taxon>
    </lineage>
</organism>
<comment type="caution">
    <text evidence="3">The sequence shown here is derived from an EMBL/GenBank/DDBJ whole genome shotgun (WGS) entry which is preliminary data.</text>
</comment>
<feature type="region of interest" description="Disordered" evidence="1">
    <location>
        <begin position="180"/>
        <end position="249"/>
    </location>
</feature>
<evidence type="ECO:0000313" key="3">
    <source>
        <dbReference type="EMBL" id="KAJ2801918.1"/>
    </source>
</evidence>
<feature type="signal peptide" evidence="2">
    <location>
        <begin position="1"/>
        <end position="21"/>
    </location>
</feature>
<evidence type="ECO:0000256" key="1">
    <source>
        <dbReference type="SAM" id="MobiDB-lite"/>
    </source>
</evidence>
<feature type="region of interest" description="Disordered" evidence="1">
    <location>
        <begin position="87"/>
        <end position="162"/>
    </location>
</feature>
<dbReference type="OrthoDB" id="5593271at2759"/>
<feature type="compositionally biased region" description="Pro residues" evidence="1">
    <location>
        <begin position="192"/>
        <end position="213"/>
    </location>
</feature>
<dbReference type="AlphaFoldDB" id="A0A9W8LU07"/>